<reference evidence="3 4" key="1">
    <citation type="journal article" date="2015" name="Proc. Natl. Acad. Sci. U.S.A.">
        <title>The resurrection genome of Boea hygrometrica: A blueprint for survival of dehydration.</title>
        <authorList>
            <person name="Xiao L."/>
            <person name="Yang G."/>
            <person name="Zhang L."/>
            <person name="Yang X."/>
            <person name="Zhao S."/>
            <person name="Ji Z."/>
            <person name="Zhou Q."/>
            <person name="Hu M."/>
            <person name="Wang Y."/>
            <person name="Chen M."/>
            <person name="Xu Y."/>
            <person name="Jin H."/>
            <person name="Xiao X."/>
            <person name="Hu G."/>
            <person name="Bao F."/>
            <person name="Hu Y."/>
            <person name="Wan P."/>
            <person name="Li L."/>
            <person name="Deng X."/>
            <person name="Kuang T."/>
            <person name="Xiang C."/>
            <person name="Zhu J.K."/>
            <person name="Oliver M.J."/>
            <person name="He Y."/>
        </authorList>
    </citation>
    <scope>NUCLEOTIDE SEQUENCE [LARGE SCALE GENOMIC DNA]</scope>
    <source>
        <strain evidence="4">cv. XS01</strain>
    </source>
</reference>
<feature type="compositionally biased region" description="Polar residues" evidence="1">
    <location>
        <begin position="103"/>
        <end position="113"/>
    </location>
</feature>
<dbReference type="PANTHER" id="PTHR34449">
    <property type="entry name" value="RHO TERMINATION FACTOR"/>
    <property type="match status" value="1"/>
</dbReference>
<feature type="region of interest" description="Disordered" evidence="1">
    <location>
        <begin position="169"/>
        <end position="242"/>
    </location>
</feature>
<feature type="non-terminal residue" evidence="3">
    <location>
        <position position="1"/>
    </location>
</feature>
<evidence type="ECO:0000313" key="3">
    <source>
        <dbReference type="EMBL" id="KZV21491.1"/>
    </source>
</evidence>
<feature type="region of interest" description="Disordered" evidence="1">
    <location>
        <begin position="275"/>
        <end position="300"/>
    </location>
</feature>
<dbReference type="GO" id="GO:0006353">
    <property type="term" value="P:DNA-templated transcription termination"/>
    <property type="evidence" value="ECO:0007669"/>
    <property type="project" value="InterPro"/>
</dbReference>
<dbReference type="Proteomes" id="UP000250235">
    <property type="component" value="Unassembled WGS sequence"/>
</dbReference>
<gene>
    <name evidence="3" type="ORF">F511_08256</name>
</gene>
<name>A0A2Z7AI96_9LAMI</name>
<dbReference type="OrthoDB" id="652255at2759"/>
<feature type="compositionally biased region" description="Basic residues" evidence="1">
    <location>
        <begin position="169"/>
        <end position="178"/>
    </location>
</feature>
<dbReference type="InterPro" id="IPR011112">
    <property type="entry name" value="Rho-like_N"/>
</dbReference>
<evidence type="ECO:0000259" key="2">
    <source>
        <dbReference type="Pfam" id="PF07498"/>
    </source>
</evidence>
<feature type="compositionally biased region" description="Polar residues" evidence="1">
    <location>
        <begin position="53"/>
        <end position="65"/>
    </location>
</feature>
<dbReference type="PANTHER" id="PTHR34449:SF5">
    <property type="entry name" value="ATP BINDING _ ATPASE"/>
    <property type="match status" value="1"/>
</dbReference>
<evidence type="ECO:0000313" key="4">
    <source>
        <dbReference type="Proteomes" id="UP000250235"/>
    </source>
</evidence>
<organism evidence="3 4">
    <name type="scientific">Dorcoceras hygrometricum</name>
    <dbReference type="NCBI Taxonomy" id="472368"/>
    <lineage>
        <taxon>Eukaryota</taxon>
        <taxon>Viridiplantae</taxon>
        <taxon>Streptophyta</taxon>
        <taxon>Embryophyta</taxon>
        <taxon>Tracheophyta</taxon>
        <taxon>Spermatophyta</taxon>
        <taxon>Magnoliopsida</taxon>
        <taxon>eudicotyledons</taxon>
        <taxon>Gunneridae</taxon>
        <taxon>Pentapetalae</taxon>
        <taxon>asterids</taxon>
        <taxon>lamiids</taxon>
        <taxon>Lamiales</taxon>
        <taxon>Gesneriaceae</taxon>
        <taxon>Didymocarpoideae</taxon>
        <taxon>Trichosporeae</taxon>
        <taxon>Loxocarpinae</taxon>
        <taxon>Dorcoceras</taxon>
    </lineage>
</organism>
<dbReference type="EMBL" id="KV014884">
    <property type="protein sequence ID" value="KZV21491.1"/>
    <property type="molecule type" value="Genomic_DNA"/>
</dbReference>
<sequence>DGRCQTFSGVAVKRVGMINNSSRADYKLISDVRYLSLRHASWKHNLVCHASPGNYQRNSDSSNQKRPGFSRNRNRHSEDRDGYADPEASETVLSKNGRPLLSVSGNQKFQGTATPGPREKEIVELFRKVQAQLRERAAMKEEKKVEGSRGKNKEDETVDSLLKLLRKHSVQQGKKRTNGARGEEFILDEPENVSSTEERSTNISDFDHSMKHKTKESPGPLLHRPKSNFQKRSPVPEIKFHPKDSDYFLTPISRGNLDGNAKGMTLEVDAGNSLELDIESESDSDSESYGESRFSEGNVLDEITKDETSDIYGSEFLDTAEARDFSAMKLTELKALAKSRGIKGFSKLKKFELIELLSESLI</sequence>
<dbReference type="Pfam" id="PF07498">
    <property type="entry name" value="Rho_N"/>
    <property type="match status" value="1"/>
</dbReference>
<accession>A0A2Z7AI96</accession>
<keyword evidence="4" id="KW-1185">Reference proteome</keyword>
<evidence type="ECO:0000256" key="1">
    <source>
        <dbReference type="SAM" id="MobiDB-lite"/>
    </source>
</evidence>
<feature type="region of interest" description="Disordered" evidence="1">
    <location>
        <begin position="52"/>
        <end position="117"/>
    </location>
</feature>
<proteinExistence type="predicted"/>
<feature type="compositionally biased region" description="Basic and acidic residues" evidence="1">
    <location>
        <begin position="196"/>
        <end position="209"/>
    </location>
</feature>
<feature type="domain" description="Rho termination factor-like N-terminal" evidence="2">
    <location>
        <begin position="327"/>
        <end position="355"/>
    </location>
</feature>
<dbReference type="AlphaFoldDB" id="A0A2Z7AI96"/>
<protein>
    <submittedName>
        <fullName evidence="3">Rho-N domain-containing protein 1, chloroplastic</fullName>
    </submittedName>
</protein>
<feature type="compositionally biased region" description="Acidic residues" evidence="1">
    <location>
        <begin position="276"/>
        <end position="288"/>
    </location>
</feature>